<dbReference type="HOGENOM" id="CLU_679503_0_0_6"/>
<sequence>MSVLKQVLLIGAAFSAGWVVRDQFTGRDGLSTGKTPSTQTQIVLEKDKYVPVFVDSPAPAADAPTESEPDNSRTVPAGDSALQQLSARNNDAATFETLLNNQQYQQAVNFYTARESALSESELQSWRAMVYQHLELKLSNAELRAFSELAETWLNYRYNDIKVILLQAQYNWAKGYINEALHSFIQADSYATSRIERSQVREQLYKFVVRYDAQLASAEDWFGLASFYEQLTLLGVASSGDKYRYAELLLMQGDDKTAFRYLDEISSDPSWRRKAQELRELWADEGEYQASSSPGFASSVPLRPVGDHYLVELRLNNGEPVSLMLDTGASITMLNTRAFGQQISATGWQDMGWRYFNTANGVAQGRLMQVASAQFGEFQLNDMQVSVQEVNLGGQIDGLLGMNVLSRFHFQIDQDNHQLLLTPRS</sequence>
<evidence type="ECO:0000313" key="2">
    <source>
        <dbReference type="EMBL" id="ACR10742.1"/>
    </source>
</evidence>
<accession>C5BKQ7</accession>
<dbReference type="GO" id="GO:0004190">
    <property type="term" value="F:aspartic-type endopeptidase activity"/>
    <property type="evidence" value="ECO:0007669"/>
    <property type="project" value="InterPro"/>
</dbReference>
<proteinExistence type="predicted"/>
<feature type="region of interest" description="Disordered" evidence="1">
    <location>
        <begin position="55"/>
        <end position="77"/>
    </location>
</feature>
<evidence type="ECO:0008006" key="4">
    <source>
        <dbReference type="Google" id="ProtNLM"/>
    </source>
</evidence>
<dbReference type="Pfam" id="PF13650">
    <property type="entry name" value="Asp_protease_2"/>
    <property type="match status" value="1"/>
</dbReference>
<dbReference type="PROSITE" id="PS00141">
    <property type="entry name" value="ASP_PROTEASE"/>
    <property type="match status" value="1"/>
</dbReference>
<evidence type="ECO:0000256" key="1">
    <source>
        <dbReference type="SAM" id="MobiDB-lite"/>
    </source>
</evidence>
<dbReference type="GO" id="GO:0006508">
    <property type="term" value="P:proteolysis"/>
    <property type="evidence" value="ECO:0007669"/>
    <property type="project" value="InterPro"/>
</dbReference>
<dbReference type="InterPro" id="IPR034122">
    <property type="entry name" value="Retropepsin-like_bacterial"/>
</dbReference>
<dbReference type="RefSeq" id="WP_015816854.1">
    <property type="nucleotide sequence ID" value="NC_012997.1"/>
</dbReference>
<dbReference type="Proteomes" id="UP000009080">
    <property type="component" value="Chromosome"/>
</dbReference>
<dbReference type="STRING" id="377629.TERTU_0044"/>
<reference evidence="2 3" key="1">
    <citation type="journal article" date="2009" name="PLoS ONE">
        <title>The complete genome of Teredinibacter turnerae T7901: an intracellular endosymbiont of marine wood-boring bivalves (shipworms).</title>
        <authorList>
            <person name="Yang J.C."/>
            <person name="Madupu R."/>
            <person name="Durkin A.S."/>
            <person name="Ekborg N.A."/>
            <person name="Pedamallu C.S."/>
            <person name="Hostetler J.B."/>
            <person name="Radune D."/>
            <person name="Toms B.S."/>
            <person name="Henrissat B."/>
            <person name="Coutinho P.M."/>
            <person name="Schwarz S."/>
            <person name="Field L."/>
            <person name="Trindade-Silva A.E."/>
            <person name="Soares C.A.G."/>
            <person name="Elshahawi S."/>
            <person name="Hanora A."/>
            <person name="Schmidt E.W."/>
            <person name="Haygood M.G."/>
            <person name="Posfai J."/>
            <person name="Benner J."/>
            <person name="Madinger C."/>
            <person name="Nove J."/>
            <person name="Anton B."/>
            <person name="Chaudhary K."/>
            <person name="Foster J."/>
            <person name="Holman A."/>
            <person name="Kumar S."/>
            <person name="Lessard P.A."/>
            <person name="Luyten Y.A."/>
            <person name="Slatko B."/>
            <person name="Wood N."/>
            <person name="Wu B."/>
            <person name="Teplitski M."/>
            <person name="Mougous J.D."/>
            <person name="Ward N."/>
            <person name="Eisen J.A."/>
            <person name="Badger J.H."/>
            <person name="Distel D.L."/>
        </authorList>
    </citation>
    <scope>NUCLEOTIDE SEQUENCE [LARGE SCALE GENOMIC DNA]</scope>
    <source>
        <strain evidence="3">ATCC 39867 / T7901</strain>
    </source>
</reference>
<organism evidence="2 3">
    <name type="scientific">Teredinibacter turnerae (strain ATCC 39867 / T7901)</name>
    <dbReference type="NCBI Taxonomy" id="377629"/>
    <lineage>
        <taxon>Bacteria</taxon>
        <taxon>Pseudomonadati</taxon>
        <taxon>Pseudomonadota</taxon>
        <taxon>Gammaproteobacteria</taxon>
        <taxon>Cellvibrionales</taxon>
        <taxon>Cellvibrionaceae</taxon>
        <taxon>Teredinibacter</taxon>
    </lineage>
</organism>
<dbReference type="EMBL" id="CP001614">
    <property type="protein sequence ID" value="ACR10742.1"/>
    <property type="molecule type" value="Genomic_DNA"/>
</dbReference>
<dbReference type="eggNOG" id="COG3577">
    <property type="taxonomic scope" value="Bacteria"/>
</dbReference>
<dbReference type="KEGG" id="ttu:TERTU_0044"/>
<dbReference type="InterPro" id="IPR001969">
    <property type="entry name" value="Aspartic_peptidase_AS"/>
</dbReference>
<protein>
    <recommendedName>
        <fullName evidence="4">Peptidase A2 domain-containing protein</fullName>
    </recommendedName>
</protein>
<dbReference type="AlphaFoldDB" id="C5BKQ7"/>
<dbReference type="OrthoDB" id="5697241at2"/>
<keyword evidence="3" id="KW-1185">Reference proteome</keyword>
<dbReference type="CDD" id="cd05483">
    <property type="entry name" value="retropepsin_like_bacteria"/>
    <property type="match status" value="1"/>
</dbReference>
<gene>
    <name evidence="2" type="ordered locus">TERTU_0044</name>
</gene>
<evidence type="ECO:0000313" key="3">
    <source>
        <dbReference type="Proteomes" id="UP000009080"/>
    </source>
</evidence>
<dbReference type="InterPro" id="IPR021109">
    <property type="entry name" value="Peptidase_aspartic_dom_sf"/>
</dbReference>
<dbReference type="Gene3D" id="2.40.70.10">
    <property type="entry name" value="Acid Proteases"/>
    <property type="match status" value="1"/>
</dbReference>
<name>C5BKQ7_TERTT</name>
<dbReference type="SUPFAM" id="SSF50630">
    <property type="entry name" value="Acid proteases"/>
    <property type="match status" value="1"/>
</dbReference>